<comment type="cofactor">
    <cofactor evidence="1 7">
        <name>Ca(2+)</name>
        <dbReference type="ChEBI" id="CHEBI:29108"/>
    </cofactor>
</comment>
<comment type="pathway">
    <text evidence="2">Protein modification; protein glycosylation.</text>
</comment>
<evidence type="ECO:0000313" key="12">
    <source>
        <dbReference type="Proteomes" id="UP000799776"/>
    </source>
</evidence>
<keyword evidence="10" id="KW-0732">Signal</keyword>
<dbReference type="InterPro" id="IPR036026">
    <property type="entry name" value="Seven-hairpin_glycosidases"/>
</dbReference>
<evidence type="ECO:0000256" key="8">
    <source>
        <dbReference type="PIRSR" id="PIRSR601382-3"/>
    </source>
</evidence>
<accession>A0A9P4HTD5</accession>
<dbReference type="Proteomes" id="UP000799776">
    <property type="component" value="Unassembled WGS sequence"/>
</dbReference>
<dbReference type="OrthoDB" id="8118055at2759"/>
<dbReference type="Pfam" id="PF01532">
    <property type="entry name" value="Glyco_hydro_47"/>
    <property type="match status" value="1"/>
</dbReference>
<dbReference type="GO" id="GO:0004571">
    <property type="term" value="F:mannosyl-oligosaccharide 1,2-alpha-mannosidase activity"/>
    <property type="evidence" value="ECO:0007669"/>
    <property type="project" value="InterPro"/>
</dbReference>
<feature type="active site" evidence="6">
    <location>
        <position position="498"/>
    </location>
</feature>
<dbReference type="InterPro" id="IPR050749">
    <property type="entry name" value="Glycosyl_Hydrolase_47"/>
</dbReference>
<dbReference type="GO" id="GO:0016020">
    <property type="term" value="C:membrane"/>
    <property type="evidence" value="ECO:0007669"/>
    <property type="project" value="InterPro"/>
</dbReference>
<organism evidence="11 12">
    <name type="scientific">Saccharata proteae CBS 121410</name>
    <dbReference type="NCBI Taxonomy" id="1314787"/>
    <lineage>
        <taxon>Eukaryota</taxon>
        <taxon>Fungi</taxon>
        <taxon>Dikarya</taxon>
        <taxon>Ascomycota</taxon>
        <taxon>Pezizomycotina</taxon>
        <taxon>Dothideomycetes</taxon>
        <taxon>Dothideomycetes incertae sedis</taxon>
        <taxon>Botryosphaeriales</taxon>
        <taxon>Saccharataceae</taxon>
        <taxon>Saccharata</taxon>
    </lineage>
</organism>
<evidence type="ECO:0000256" key="9">
    <source>
        <dbReference type="RuleBase" id="RU361193"/>
    </source>
</evidence>
<feature type="active site" description="Proton donor" evidence="6">
    <location>
        <position position="177"/>
    </location>
</feature>
<evidence type="ECO:0000256" key="10">
    <source>
        <dbReference type="SAM" id="SignalP"/>
    </source>
</evidence>
<keyword evidence="9" id="KW-0326">Glycosidase</keyword>
<comment type="similarity">
    <text evidence="3 9">Belongs to the glycosyl hydrolase 47 family.</text>
</comment>
<evidence type="ECO:0000256" key="6">
    <source>
        <dbReference type="PIRSR" id="PIRSR601382-1"/>
    </source>
</evidence>
<dbReference type="GO" id="GO:0036503">
    <property type="term" value="P:ERAD pathway"/>
    <property type="evidence" value="ECO:0007669"/>
    <property type="project" value="UniProtKB-ARBA"/>
</dbReference>
<proteinExistence type="inferred from homology"/>
<evidence type="ECO:0000256" key="7">
    <source>
        <dbReference type="PIRSR" id="PIRSR601382-2"/>
    </source>
</evidence>
<feature type="binding site" evidence="7">
    <location>
        <position position="585"/>
    </location>
    <ligand>
        <name>Ca(2+)</name>
        <dbReference type="ChEBI" id="CHEBI:29108"/>
    </ligand>
</feature>
<dbReference type="EMBL" id="ML978724">
    <property type="protein sequence ID" value="KAF2086527.1"/>
    <property type="molecule type" value="Genomic_DNA"/>
</dbReference>
<feature type="signal peptide" evidence="10">
    <location>
        <begin position="1"/>
        <end position="18"/>
    </location>
</feature>
<evidence type="ECO:0000256" key="5">
    <source>
        <dbReference type="ARBA" id="ARBA00023157"/>
    </source>
</evidence>
<evidence type="ECO:0000256" key="2">
    <source>
        <dbReference type="ARBA" id="ARBA00004922"/>
    </source>
</evidence>
<dbReference type="FunFam" id="1.50.10.10:FF:000037">
    <property type="entry name" value="alpha-1,2-Mannosidase"/>
    <property type="match status" value="1"/>
</dbReference>
<feature type="active site" description="Proton donor" evidence="6">
    <location>
        <position position="430"/>
    </location>
</feature>
<keyword evidence="5 8" id="KW-1015">Disulfide bond</keyword>
<dbReference type="InterPro" id="IPR001382">
    <property type="entry name" value="Glyco_hydro_47"/>
</dbReference>
<evidence type="ECO:0000256" key="3">
    <source>
        <dbReference type="ARBA" id="ARBA00007658"/>
    </source>
</evidence>
<dbReference type="PRINTS" id="PR00747">
    <property type="entry name" value="GLYHDRLASE47"/>
</dbReference>
<dbReference type="GO" id="GO:0005509">
    <property type="term" value="F:calcium ion binding"/>
    <property type="evidence" value="ECO:0007669"/>
    <property type="project" value="InterPro"/>
</dbReference>
<feature type="chain" id="PRO_5040349089" description="alpha-1,2-Mannosidase" evidence="10">
    <location>
        <begin position="19"/>
        <end position="597"/>
    </location>
</feature>
<dbReference type="GO" id="GO:0005783">
    <property type="term" value="C:endoplasmic reticulum"/>
    <property type="evidence" value="ECO:0007669"/>
    <property type="project" value="TreeGrafter"/>
</dbReference>
<feature type="active site" evidence="6">
    <location>
        <position position="315"/>
    </location>
</feature>
<evidence type="ECO:0000256" key="4">
    <source>
        <dbReference type="ARBA" id="ARBA00022801"/>
    </source>
</evidence>
<dbReference type="SUPFAM" id="SSF48225">
    <property type="entry name" value="Seven-hairpin glycosidases"/>
    <property type="match status" value="1"/>
</dbReference>
<protein>
    <recommendedName>
        <fullName evidence="9">alpha-1,2-Mannosidase</fullName>
        <ecNumber evidence="9">3.2.1.-</ecNumber>
    </recommendedName>
</protein>
<keyword evidence="4 9" id="KW-0378">Hydrolase</keyword>
<name>A0A9P4HTD5_9PEZI</name>
<dbReference type="InterPro" id="IPR012341">
    <property type="entry name" value="6hp_glycosidase-like_sf"/>
</dbReference>
<dbReference type="AlphaFoldDB" id="A0A9P4HTD5"/>
<reference evidence="11" key="1">
    <citation type="journal article" date="2020" name="Stud. Mycol.">
        <title>101 Dothideomycetes genomes: a test case for predicting lifestyles and emergence of pathogens.</title>
        <authorList>
            <person name="Haridas S."/>
            <person name="Albert R."/>
            <person name="Binder M."/>
            <person name="Bloem J."/>
            <person name="Labutti K."/>
            <person name="Salamov A."/>
            <person name="Andreopoulos B."/>
            <person name="Baker S."/>
            <person name="Barry K."/>
            <person name="Bills G."/>
            <person name="Bluhm B."/>
            <person name="Cannon C."/>
            <person name="Castanera R."/>
            <person name="Culley D."/>
            <person name="Daum C."/>
            <person name="Ezra D."/>
            <person name="Gonzalez J."/>
            <person name="Henrissat B."/>
            <person name="Kuo A."/>
            <person name="Liang C."/>
            <person name="Lipzen A."/>
            <person name="Lutzoni F."/>
            <person name="Magnuson J."/>
            <person name="Mondo S."/>
            <person name="Nolan M."/>
            <person name="Ohm R."/>
            <person name="Pangilinan J."/>
            <person name="Park H.-J."/>
            <person name="Ramirez L."/>
            <person name="Alfaro M."/>
            <person name="Sun H."/>
            <person name="Tritt A."/>
            <person name="Yoshinaga Y."/>
            <person name="Zwiers L.-H."/>
            <person name="Turgeon B."/>
            <person name="Goodwin S."/>
            <person name="Spatafora J."/>
            <person name="Crous P."/>
            <person name="Grigoriev I."/>
        </authorList>
    </citation>
    <scope>NUCLEOTIDE SEQUENCE</scope>
    <source>
        <strain evidence="11">CBS 121410</strain>
    </source>
</reference>
<gene>
    <name evidence="11" type="ORF">K490DRAFT_44037</name>
</gene>
<keyword evidence="7" id="KW-0106">Calcium</keyword>
<evidence type="ECO:0000256" key="1">
    <source>
        <dbReference type="ARBA" id="ARBA00001913"/>
    </source>
</evidence>
<sequence length="597" mass="67979">MPAVKRTAVFVAIAVVLALYHVSVLFDPAPQSPVPLRTYADRDFQQPLIWSNVPEKYPVSSMVSLPKASPTSIPRIQNEFAEESSSERAERLQRLQAVKESFLHSWTGYKKHAWLQDEVAPLSGNFKNTFGGWGASLVDALDTLCIMGLKKEFAIAVKALDKIDFSSTDMDRLNVFETTIRYLGGLMSAYDLSNGKYPVLLEKATELGEMLYRAFDTPNRMPVSHWYWKKTYQNGTQEAQNQAVSAEIGSLSLEFTRLSQLSGDHKYYDAIQRISDEFFAQQNQTRLPGLWPVYVNPKKTRFTDDKTFTFGGMSDSLYEYFPKQYMLLGGVMSQYREMYENAIEVAKRHMFYRPMNPQNADILLSGSIFTYGVTGVKLNAEGQHLACFVGGMVGIAAKIFNRSEDLDVARKLTDGCIWAYESMPTGIMPEVFHAVACENATNCPWDGERWYQGVAQRNLFKAAPDMTPEERARKYVKKIGLPEGFTDLADRRYILRPEAIESVFIMYRITGDKTLQDKAWNMFQAVDKYTRTEIGNAAINDVGNPEKVRQVDSCESFWMAETLKYYYLIFSEPDVVSLDEWVFNTEAHPLRRPTVEV</sequence>
<feature type="disulfide bond" evidence="8">
    <location>
        <begin position="387"/>
        <end position="416"/>
    </location>
</feature>
<keyword evidence="12" id="KW-1185">Reference proteome</keyword>
<keyword evidence="7" id="KW-0479">Metal-binding</keyword>
<comment type="caution">
    <text evidence="11">The sequence shown here is derived from an EMBL/GenBank/DDBJ whole genome shotgun (WGS) entry which is preliminary data.</text>
</comment>
<dbReference type="Gene3D" id="1.50.10.10">
    <property type="match status" value="1"/>
</dbReference>
<dbReference type="PANTHER" id="PTHR11742">
    <property type="entry name" value="MANNOSYL-OLIGOSACCHARIDE ALPHA-1,2-MANNOSIDASE-RELATED"/>
    <property type="match status" value="1"/>
</dbReference>
<dbReference type="GO" id="GO:0005975">
    <property type="term" value="P:carbohydrate metabolic process"/>
    <property type="evidence" value="ECO:0007669"/>
    <property type="project" value="InterPro"/>
</dbReference>
<dbReference type="PANTHER" id="PTHR11742:SF49">
    <property type="entry name" value="ALPHA-1,2-MANNOSIDASE"/>
    <property type="match status" value="1"/>
</dbReference>
<dbReference type="EC" id="3.2.1.-" evidence="9"/>
<evidence type="ECO:0000313" key="11">
    <source>
        <dbReference type="EMBL" id="KAF2086527.1"/>
    </source>
</evidence>